<proteinExistence type="predicted"/>
<reference evidence="4 5" key="1">
    <citation type="submission" date="2015-08" db="EMBL/GenBank/DDBJ databases">
        <title>Draft Genome Sequence of Rathayibacter sp. Strain VKM Ac-2596 Isolated from Leaf Gall Induced by Plant-Parasitic Nematodes.</title>
        <authorList>
            <person name="Vasilenko O.V."/>
            <person name="Starodumova I.P."/>
            <person name="Tarlachkov S.V."/>
            <person name="Dorofeeva L.V."/>
            <person name="Evtushenko L.I."/>
        </authorList>
    </citation>
    <scope>NUCLEOTIDE SEQUENCE [LARGE SCALE GENOMIC DNA]</scope>
    <source>
        <strain evidence="4 5">VKM Ac-2596</strain>
    </source>
</reference>
<gene>
    <name evidence="4" type="ORF">ACH61_01476</name>
</gene>
<organism evidence="4 5">
    <name type="scientific">Rathayibacter tanaceti</name>
    <dbReference type="NCBI Taxonomy" id="1671680"/>
    <lineage>
        <taxon>Bacteria</taxon>
        <taxon>Bacillati</taxon>
        <taxon>Actinomycetota</taxon>
        <taxon>Actinomycetes</taxon>
        <taxon>Micrococcales</taxon>
        <taxon>Microbacteriaceae</taxon>
        <taxon>Rathayibacter</taxon>
    </lineage>
</organism>
<dbReference type="PROSITE" id="PS51841">
    <property type="entry name" value="LTD"/>
    <property type="match status" value="1"/>
</dbReference>
<comment type="caution">
    <text evidence="4">The sequence shown here is derived from an EMBL/GenBank/DDBJ whole genome shotgun (WGS) entry which is preliminary data.</text>
</comment>
<evidence type="ECO:0000259" key="3">
    <source>
        <dbReference type="PROSITE" id="PS51841"/>
    </source>
</evidence>
<keyword evidence="2" id="KW-0732">Signal</keyword>
<dbReference type="RefSeq" id="WP_236713587.1">
    <property type="nucleotide sequence ID" value="NZ_LIIN01000041.1"/>
</dbReference>
<feature type="domain" description="LTD" evidence="3">
    <location>
        <begin position="32"/>
        <end position="174"/>
    </location>
</feature>
<evidence type="ECO:0000313" key="5">
    <source>
        <dbReference type="Proteomes" id="UP000076717"/>
    </source>
</evidence>
<accession>A0A162FYC9</accession>
<dbReference type="InterPro" id="IPR001322">
    <property type="entry name" value="Lamin_tail_dom"/>
</dbReference>
<evidence type="ECO:0000256" key="2">
    <source>
        <dbReference type="SAM" id="SignalP"/>
    </source>
</evidence>
<sequence>MPDASPQPGRRRRRGLGLAALTGLSLVATPLAAAPVSAAPAGDALVISEVFARGGSAGAAYSNRYVELYNPTGAEIALGGLSIQYRSATGTAAPTTTVPLTGAVPAGGHFLLAGASNGTSGAALPAADQSANGLNMAAAGGTLFLVDGVSPLAAPPTGAADQPDAVLDLVGYGSSNTYESAVATAPSLTQTIARAETTTGDTDVNAADFASAHRPRRRPARAARPSRPRRRRPRPPRSRPSLSARSRAPETRPLSSAAPSPPPAWSPPVTRPAATTVT</sequence>
<feature type="compositionally biased region" description="Basic residues" evidence="1">
    <location>
        <begin position="213"/>
        <end position="237"/>
    </location>
</feature>
<feature type="compositionally biased region" description="Pro residues" evidence="1">
    <location>
        <begin position="259"/>
        <end position="270"/>
    </location>
</feature>
<keyword evidence="5" id="KW-1185">Reference proteome</keyword>
<dbReference type="EMBL" id="LIIN01000041">
    <property type="protein sequence ID" value="KZX21380.1"/>
    <property type="molecule type" value="Genomic_DNA"/>
</dbReference>
<dbReference type="InterPro" id="IPR006311">
    <property type="entry name" value="TAT_signal"/>
</dbReference>
<evidence type="ECO:0000256" key="1">
    <source>
        <dbReference type="SAM" id="MobiDB-lite"/>
    </source>
</evidence>
<name>A0A162FYC9_9MICO</name>
<protein>
    <recommendedName>
        <fullName evidence="3">LTD domain-containing protein</fullName>
    </recommendedName>
</protein>
<dbReference type="PROSITE" id="PS51318">
    <property type="entry name" value="TAT"/>
    <property type="match status" value="1"/>
</dbReference>
<feature type="region of interest" description="Disordered" evidence="1">
    <location>
        <begin position="196"/>
        <end position="278"/>
    </location>
</feature>
<dbReference type="Proteomes" id="UP000076717">
    <property type="component" value="Unassembled WGS sequence"/>
</dbReference>
<feature type="chain" id="PRO_5007834408" description="LTD domain-containing protein" evidence="2">
    <location>
        <begin position="34"/>
        <end position="278"/>
    </location>
</feature>
<feature type="signal peptide" evidence="2">
    <location>
        <begin position="1"/>
        <end position="33"/>
    </location>
</feature>
<evidence type="ECO:0000313" key="4">
    <source>
        <dbReference type="EMBL" id="KZX21380.1"/>
    </source>
</evidence>
<dbReference type="Pfam" id="PF00932">
    <property type="entry name" value="LTD"/>
    <property type="match status" value="1"/>
</dbReference>
<dbReference type="AlphaFoldDB" id="A0A162FYC9"/>